<evidence type="ECO:0000313" key="3">
    <source>
        <dbReference type="Proteomes" id="UP000185544"/>
    </source>
</evidence>
<dbReference type="KEGG" id="pabo:BCY86_07155"/>
<reference evidence="2 3" key="1">
    <citation type="submission" date="2016-08" db="EMBL/GenBank/DDBJ databases">
        <title>Identification and validation of antigenic proteins from Pajaroellobacter abortibovis using de-novo genome sequence assembly and reverse vaccinology.</title>
        <authorList>
            <person name="Welly B.T."/>
            <person name="Miller M.R."/>
            <person name="Stott J.L."/>
            <person name="Blanchard M.T."/>
            <person name="Islas-Trejo A.D."/>
            <person name="O'Rourke S.M."/>
            <person name="Young A.E."/>
            <person name="Medrano J.F."/>
            <person name="Van Eenennaam A.L."/>
        </authorList>
    </citation>
    <scope>NUCLEOTIDE SEQUENCE [LARGE SCALE GENOMIC DNA]</scope>
    <source>
        <strain evidence="2 3">BTF92-0548A/99-0131</strain>
    </source>
</reference>
<dbReference type="GO" id="GO:0008218">
    <property type="term" value="P:bioluminescence"/>
    <property type="evidence" value="ECO:0007669"/>
    <property type="project" value="InterPro"/>
</dbReference>
<sequence>MAWSDESQSLHVRVRAFVTASCQGRPVPESFDALAIDLVRFQARFIPGYARLCRSSDIDLDHISRSSQAPAVPSSVFKWVRVATFPQGEEEKQFQTSGTTLGACGTHWIREIATYQQASVAWARIALALRGRLPILVLGPSPEEAPHSSLAYMFGLFVQAFSLPVPSEEIYFVRGNALCLEALQRRILQCVDEEHLACLVLGTSFAFVHALDALGSKRCPLPPGSRIIHTGGFKGKSREVPLGELRSRMASTFCIDEKAIGMEYGMTELSSQFYESILRNQIAPWGIYEEPPWTNVIPVHPETLIPVEEGEIGIARIEDLLNVDSAFAILVPDRVRRVKGGGFELLGRFPGAPPRGCSIGMDELLQR</sequence>
<dbReference type="Pfam" id="PF04443">
    <property type="entry name" value="LuxE"/>
    <property type="match status" value="1"/>
</dbReference>
<dbReference type="RefSeq" id="WP_075277144.1">
    <property type="nucleotide sequence ID" value="NZ_CP016908.1"/>
</dbReference>
<dbReference type="InterPro" id="IPR007534">
    <property type="entry name" value="LuxE"/>
</dbReference>
<dbReference type="Proteomes" id="UP000185544">
    <property type="component" value="Chromosome"/>
</dbReference>
<name>A0A1L6MYF0_9BACT</name>
<gene>
    <name evidence="2" type="ORF">BCY86_07155</name>
</gene>
<dbReference type="AlphaFoldDB" id="A0A1L6MYF0"/>
<evidence type="ECO:0000313" key="2">
    <source>
        <dbReference type="EMBL" id="APS00477.1"/>
    </source>
</evidence>
<keyword evidence="3" id="KW-1185">Reference proteome</keyword>
<feature type="domain" description="Acyl-protein synthetase LuxE" evidence="1">
    <location>
        <begin position="44"/>
        <end position="364"/>
    </location>
</feature>
<dbReference type="EMBL" id="CP016908">
    <property type="protein sequence ID" value="APS00477.1"/>
    <property type="molecule type" value="Genomic_DNA"/>
</dbReference>
<organism evidence="2 3">
    <name type="scientific">Pajaroellobacter abortibovis</name>
    <dbReference type="NCBI Taxonomy" id="1882918"/>
    <lineage>
        <taxon>Bacteria</taxon>
        <taxon>Pseudomonadati</taxon>
        <taxon>Myxococcota</taxon>
        <taxon>Polyangia</taxon>
        <taxon>Polyangiales</taxon>
        <taxon>Polyangiaceae</taxon>
    </lineage>
</organism>
<dbReference type="OrthoDB" id="182577at2"/>
<dbReference type="GO" id="GO:0047474">
    <property type="term" value="F:long-chain fatty acid--protein ligase activity"/>
    <property type="evidence" value="ECO:0007669"/>
    <property type="project" value="InterPro"/>
</dbReference>
<dbReference type="STRING" id="1882918.BCY86_07155"/>
<protein>
    <recommendedName>
        <fullName evidence="1">Acyl-protein synthetase LuxE domain-containing protein</fullName>
    </recommendedName>
</protein>
<accession>A0A1L6MYF0</accession>
<proteinExistence type="predicted"/>
<evidence type="ECO:0000259" key="1">
    <source>
        <dbReference type="Pfam" id="PF04443"/>
    </source>
</evidence>